<proteinExistence type="predicted"/>
<keyword evidence="1" id="KW-1133">Transmembrane helix</keyword>
<gene>
    <name evidence="2" type="ORF">GCM10023321_72150</name>
</gene>
<evidence type="ECO:0000256" key="1">
    <source>
        <dbReference type="SAM" id="Phobius"/>
    </source>
</evidence>
<protein>
    <recommendedName>
        <fullName evidence="4">DUF3040 domain-containing protein</fullName>
    </recommendedName>
</protein>
<evidence type="ECO:0008006" key="4">
    <source>
        <dbReference type="Google" id="ProtNLM"/>
    </source>
</evidence>
<dbReference type="EMBL" id="BAABJP010000051">
    <property type="protein sequence ID" value="GAA5172389.1"/>
    <property type="molecule type" value="Genomic_DNA"/>
</dbReference>
<reference evidence="3" key="1">
    <citation type="journal article" date="2019" name="Int. J. Syst. Evol. Microbiol.">
        <title>The Global Catalogue of Microorganisms (GCM) 10K type strain sequencing project: providing services to taxonomists for standard genome sequencing and annotation.</title>
        <authorList>
            <consortium name="The Broad Institute Genomics Platform"/>
            <consortium name="The Broad Institute Genome Sequencing Center for Infectious Disease"/>
            <person name="Wu L."/>
            <person name="Ma J."/>
        </authorList>
    </citation>
    <scope>NUCLEOTIDE SEQUENCE [LARGE SCALE GENOMIC DNA]</scope>
    <source>
        <strain evidence="3">JCM 18303</strain>
    </source>
</reference>
<evidence type="ECO:0000313" key="2">
    <source>
        <dbReference type="EMBL" id="GAA5172389.1"/>
    </source>
</evidence>
<comment type="caution">
    <text evidence="2">The sequence shown here is derived from an EMBL/GenBank/DDBJ whole genome shotgun (WGS) entry which is preliminary data.</text>
</comment>
<accession>A0ABP9R7D7</accession>
<feature type="transmembrane region" description="Helical" evidence="1">
    <location>
        <begin position="60"/>
        <end position="79"/>
    </location>
</feature>
<keyword evidence="1" id="KW-0812">Transmembrane</keyword>
<evidence type="ECO:0000313" key="3">
    <source>
        <dbReference type="Proteomes" id="UP001428817"/>
    </source>
</evidence>
<name>A0ABP9R7D7_9PSEU</name>
<keyword evidence="1" id="KW-0472">Membrane</keyword>
<dbReference type="Proteomes" id="UP001428817">
    <property type="component" value="Unassembled WGS sequence"/>
</dbReference>
<feature type="transmembrane region" description="Helical" evidence="1">
    <location>
        <begin position="35"/>
        <end position="54"/>
    </location>
</feature>
<organism evidence="2 3">
    <name type="scientific">Pseudonocardia eucalypti</name>
    <dbReference type="NCBI Taxonomy" id="648755"/>
    <lineage>
        <taxon>Bacteria</taxon>
        <taxon>Bacillati</taxon>
        <taxon>Actinomycetota</taxon>
        <taxon>Actinomycetes</taxon>
        <taxon>Pseudonocardiales</taxon>
        <taxon>Pseudonocardiaceae</taxon>
        <taxon>Pseudonocardia</taxon>
    </lineage>
</organism>
<keyword evidence="3" id="KW-1185">Reference proteome</keyword>
<sequence length="93" mass="10157">MPLSPKERADFDEIVTRLRLEDASVGTIQPHRGRFALVLCLVGAALVFGVGVALIGHGLIGPLLIATSLIGCVLLAWYWRARPGPFRPPFRRP</sequence>